<gene>
    <name evidence="2" type="ORF">SAMN05444271_103123</name>
</gene>
<protein>
    <submittedName>
        <fullName evidence="2">Uncharacterized protein</fullName>
    </submittedName>
</protein>
<feature type="transmembrane region" description="Helical" evidence="1">
    <location>
        <begin position="33"/>
        <end position="51"/>
    </location>
</feature>
<dbReference type="AlphaFoldDB" id="A0A1H6RUQ1"/>
<sequence length="160" mass="16705">MSTENSLKGRLGRPARRVSRGVGGVLSRRDGQTVFVGTVLGSLLLYSVAVGDLAQSVTPGSVGISVVDQPFSRLFESMGPFQYEPIVLLELGVVDYLFAPLNAAIGLGLAVLVGLNLAVAYGAWRPPAACGLPQSGGAEGATTAREATFPEWHDRLSAHL</sequence>
<dbReference type="GeneID" id="35003373"/>
<accession>A0A2H4Q4P3</accession>
<proteinExistence type="predicted"/>
<keyword evidence="1" id="KW-0812">Transmembrane</keyword>
<keyword evidence="1" id="KW-0472">Membrane</keyword>
<dbReference type="RefSeq" id="WP_143054113.1">
    <property type="nucleotide sequence ID" value="NZ_CP024845.1"/>
</dbReference>
<feature type="transmembrane region" description="Helical" evidence="1">
    <location>
        <begin position="103"/>
        <end position="124"/>
    </location>
</feature>
<evidence type="ECO:0000313" key="2">
    <source>
        <dbReference type="EMBL" id="SEI59598.1"/>
    </source>
</evidence>
<accession>A0A1H6RUQ1</accession>
<dbReference type="KEGG" id="hae:halTADL_2601"/>
<evidence type="ECO:0000256" key="1">
    <source>
        <dbReference type="SAM" id="Phobius"/>
    </source>
</evidence>
<reference evidence="2 3" key="1">
    <citation type="submission" date="2016-10" db="EMBL/GenBank/DDBJ databases">
        <authorList>
            <person name="de Groot N.N."/>
        </authorList>
    </citation>
    <scope>NUCLEOTIDE SEQUENCE [LARGE SCALE GENOMIC DNA]</scope>
    <source>
        <strain evidence="2 3">DSM 22187</strain>
    </source>
</reference>
<dbReference type="EMBL" id="FNYR01000003">
    <property type="protein sequence ID" value="SEI59598.1"/>
    <property type="molecule type" value="Genomic_DNA"/>
</dbReference>
<keyword evidence="3" id="KW-1185">Reference proteome</keyword>
<name>A0A1H6RUQ1_9EURY</name>
<evidence type="ECO:0000313" key="3">
    <source>
        <dbReference type="Proteomes" id="UP000198888"/>
    </source>
</evidence>
<dbReference type="STRING" id="1073996.SAMN05444271_103123"/>
<organism evidence="2 3">
    <name type="scientific">Halohasta litchfieldiae</name>
    <dbReference type="NCBI Taxonomy" id="1073996"/>
    <lineage>
        <taxon>Archaea</taxon>
        <taxon>Methanobacteriati</taxon>
        <taxon>Methanobacteriota</taxon>
        <taxon>Stenosarchaea group</taxon>
        <taxon>Halobacteria</taxon>
        <taxon>Halobacteriales</taxon>
        <taxon>Haloferacaceae</taxon>
        <taxon>Halohasta</taxon>
    </lineage>
</organism>
<dbReference type="OrthoDB" id="203146at2157"/>
<dbReference type="Proteomes" id="UP000198888">
    <property type="component" value="Unassembled WGS sequence"/>
</dbReference>
<keyword evidence="1" id="KW-1133">Transmembrane helix</keyword>